<comment type="function">
    <text evidence="7">May have a photoreceptor function.</text>
</comment>
<feature type="binding site" evidence="6">
    <location>
        <begin position="386"/>
        <end position="388"/>
    </location>
    <ligand>
        <name>FAD</name>
        <dbReference type="ChEBI" id="CHEBI:57692"/>
    </ligand>
</feature>
<dbReference type="InterPro" id="IPR014729">
    <property type="entry name" value="Rossmann-like_a/b/a_fold"/>
</dbReference>
<dbReference type="NCBIfam" id="TIGR02765">
    <property type="entry name" value="crypto_DASH"/>
    <property type="match status" value="1"/>
</dbReference>
<protein>
    <recommendedName>
        <fullName evidence="2 7">Cryptochrome DASH</fullName>
    </recommendedName>
</protein>
<feature type="binding site" evidence="6">
    <location>
        <begin position="249"/>
        <end position="253"/>
    </location>
    <ligand>
        <name>FAD</name>
        <dbReference type="ChEBI" id="CHEBI:57692"/>
    </ligand>
</feature>
<dbReference type="InterPro" id="IPR002081">
    <property type="entry name" value="Cryptochrome/DNA_photolyase_1"/>
</dbReference>
<gene>
    <name evidence="10" type="ordered locus">Marme_0449</name>
</gene>
<dbReference type="OrthoDB" id="9772484at2"/>
<dbReference type="GO" id="GO:0003913">
    <property type="term" value="F:DNA photolyase activity"/>
    <property type="evidence" value="ECO:0007669"/>
    <property type="project" value="InterPro"/>
</dbReference>
<comment type="cofactor">
    <cofactor evidence="7">
        <name>(6R)-5,10-methylene-5,6,7,8-tetrahydrofolate</name>
        <dbReference type="ChEBI" id="CHEBI:15636"/>
    </cofactor>
    <text evidence="7">Binds 1 5,10-methenyltetrahydrofolate (MTHF) per subunit.</text>
</comment>
<dbReference type="InterPro" id="IPR036134">
    <property type="entry name" value="Crypto/Photolyase_FAD-like_sf"/>
</dbReference>
<dbReference type="PATRIC" id="fig|717774.3.peg.461"/>
<evidence type="ECO:0000256" key="1">
    <source>
        <dbReference type="ARBA" id="ARBA00005862"/>
    </source>
</evidence>
<proteinExistence type="inferred from homology"/>
<comment type="similarity">
    <text evidence="1 7">Belongs to the DNA photolyase class-1 family.</text>
</comment>
<dbReference type="Pfam" id="PF00875">
    <property type="entry name" value="DNA_photolyase"/>
    <property type="match status" value="1"/>
</dbReference>
<dbReference type="PANTHER" id="PTHR11455:SF22">
    <property type="entry name" value="CRYPTOCHROME DASH"/>
    <property type="match status" value="1"/>
</dbReference>
<evidence type="ECO:0000256" key="6">
    <source>
        <dbReference type="PIRSR" id="PIRSR602081-1"/>
    </source>
</evidence>
<dbReference type="STRING" id="717774.Marme_0449"/>
<dbReference type="PRINTS" id="PR00147">
    <property type="entry name" value="DNAPHOTLYASE"/>
</dbReference>
<dbReference type="EMBL" id="CP002583">
    <property type="protein sequence ID" value="ADZ89748.1"/>
    <property type="molecule type" value="Genomic_DNA"/>
</dbReference>
<evidence type="ECO:0000259" key="9">
    <source>
        <dbReference type="PROSITE" id="PS51645"/>
    </source>
</evidence>
<dbReference type="PROSITE" id="PS51645">
    <property type="entry name" value="PHR_CRY_ALPHA_BETA"/>
    <property type="match status" value="1"/>
</dbReference>
<dbReference type="InterPro" id="IPR005101">
    <property type="entry name" value="Cryptochr/Photolyase_FAD-bd"/>
</dbReference>
<dbReference type="Proteomes" id="UP000001062">
    <property type="component" value="Chromosome"/>
</dbReference>
<reference evidence="10 11" key="1">
    <citation type="journal article" date="2012" name="Stand. Genomic Sci.">
        <title>Complete genome sequence of the melanogenic marine bacterium Marinomonas mediterranea type strain (MMB-1(T)).</title>
        <authorList>
            <person name="Lucas-Elio P."/>
            <person name="Goodwin L."/>
            <person name="Woyke T."/>
            <person name="Pitluck S."/>
            <person name="Nolan M."/>
            <person name="Kyrpides N.C."/>
            <person name="Detter J.C."/>
            <person name="Copeland A."/>
            <person name="Teshima H."/>
            <person name="Bruce D."/>
            <person name="Detter C."/>
            <person name="Tapia R."/>
            <person name="Han S."/>
            <person name="Land M.L."/>
            <person name="Ivanova N."/>
            <person name="Mikhailova N."/>
            <person name="Johnston A.W."/>
            <person name="Sanchez-Amat A."/>
        </authorList>
    </citation>
    <scope>NUCLEOTIDE SEQUENCE [LARGE SCALE GENOMIC DNA]</scope>
    <source>
        <strain evidence="11">ATCC 700492 / JCM 21426 / NBRC 103028 / MMB-1</strain>
    </source>
</reference>
<keyword evidence="11" id="KW-1185">Reference proteome</keyword>
<dbReference type="InterPro" id="IPR036155">
    <property type="entry name" value="Crypto/Photolyase_N_sf"/>
</dbReference>
<dbReference type="GO" id="GO:0003677">
    <property type="term" value="F:DNA binding"/>
    <property type="evidence" value="ECO:0007669"/>
    <property type="project" value="TreeGrafter"/>
</dbReference>
<dbReference type="GO" id="GO:0000719">
    <property type="term" value="P:photoreactive repair"/>
    <property type="evidence" value="ECO:0007669"/>
    <property type="project" value="TreeGrafter"/>
</dbReference>
<sequence>MSMGIIWFGDDLRINDNSLLYQASREVDRLICLYCSSPDDNNVDNSDPIRSSNTPSTFDNTSIKPSEHRTLFRHMGALDLDHSLRRLHNKLWVSSKNASATIEFLVSKYPITHIYRHHHAGINEATTLTKLQARYTDIRWITEYGLTLFSRHALPFSLNELPESFTKFRKLVETIDVPKTIKAVDRLPPPVAINSPYVKTLPHTSFALDGSPFVGGESYAHAHLADYFSSGAASTYKETRNTMDDWMSSTKFSPWLAQGAISPRQVMNSLAFYESRMGSNDSTYWIYFELLWREYFQWYSMKYGARLFSKSGIHNKTLNSSFYAERFRKWCAGSTPFPIVNAAMKQLNTTGYISNRARQLAASSLIYDLEIDWRYGATYFESQLIDFDVASNWGNWQYIAGVGADPRGGRHFNLDKQTQLYDPDKAFINKLQGDSEDSQLDSVDAADWPIFPDESKGL</sequence>
<feature type="compositionally biased region" description="Polar residues" evidence="8">
    <location>
        <begin position="49"/>
        <end position="62"/>
    </location>
</feature>
<evidence type="ECO:0000256" key="3">
    <source>
        <dbReference type="ARBA" id="ARBA00022630"/>
    </source>
</evidence>
<accession>F2JZG5</accession>
<dbReference type="SUPFAM" id="SSF52425">
    <property type="entry name" value="Cryptochrome/photolyase, N-terminal domain"/>
    <property type="match status" value="1"/>
</dbReference>
<dbReference type="Gene3D" id="3.40.50.620">
    <property type="entry name" value="HUPs"/>
    <property type="match status" value="1"/>
</dbReference>
<dbReference type="eggNOG" id="COG0415">
    <property type="taxonomic scope" value="Bacteria"/>
</dbReference>
<dbReference type="Gene3D" id="1.25.40.80">
    <property type="match status" value="1"/>
</dbReference>
<dbReference type="InterPro" id="IPR014133">
    <property type="entry name" value="Cry_DASH"/>
</dbReference>
<feature type="domain" description="Photolyase/cryptochrome alpha/beta" evidence="9">
    <location>
        <begin position="2"/>
        <end position="148"/>
    </location>
</feature>
<feature type="region of interest" description="Disordered" evidence="8">
    <location>
        <begin position="43"/>
        <end position="62"/>
    </location>
</feature>
<dbReference type="SUPFAM" id="SSF48173">
    <property type="entry name" value="Cryptochrome/photolyase FAD-binding domain"/>
    <property type="match status" value="1"/>
</dbReference>
<feature type="region of interest" description="Disordered" evidence="8">
    <location>
        <begin position="433"/>
        <end position="458"/>
    </location>
</feature>
<dbReference type="AlphaFoldDB" id="F2JZG5"/>
<dbReference type="GO" id="GO:0071949">
    <property type="term" value="F:FAD binding"/>
    <property type="evidence" value="ECO:0007669"/>
    <property type="project" value="TreeGrafter"/>
</dbReference>
<keyword evidence="3 6" id="KW-0285">Flavoprotein</keyword>
<dbReference type="HOGENOM" id="CLU_010348_6_2_6"/>
<evidence type="ECO:0000256" key="5">
    <source>
        <dbReference type="ARBA" id="ARBA00022991"/>
    </source>
</evidence>
<evidence type="ECO:0000313" key="10">
    <source>
        <dbReference type="EMBL" id="ADZ89748.1"/>
    </source>
</evidence>
<evidence type="ECO:0000256" key="7">
    <source>
        <dbReference type="RuleBase" id="RU367151"/>
    </source>
</evidence>
<keyword evidence="5 7" id="KW-0157">Chromophore</keyword>
<evidence type="ECO:0000256" key="8">
    <source>
        <dbReference type="SAM" id="MobiDB-lite"/>
    </source>
</evidence>
<dbReference type="KEGG" id="mme:Marme_0449"/>
<evidence type="ECO:0000256" key="2">
    <source>
        <dbReference type="ARBA" id="ARBA00017881"/>
    </source>
</evidence>
<evidence type="ECO:0000256" key="4">
    <source>
        <dbReference type="ARBA" id="ARBA00022827"/>
    </source>
</evidence>
<name>F2JZG5_MARM1</name>
<dbReference type="PANTHER" id="PTHR11455">
    <property type="entry name" value="CRYPTOCHROME"/>
    <property type="match status" value="1"/>
</dbReference>
<dbReference type="Pfam" id="PF03441">
    <property type="entry name" value="FAD_binding_7"/>
    <property type="match status" value="1"/>
</dbReference>
<feature type="binding site" evidence="6">
    <location>
        <position position="236"/>
    </location>
    <ligand>
        <name>FAD</name>
        <dbReference type="ChEBI" id="CHEBI:57692"/>
    </ligand>
</feature>
<dbReference type="Gene3D" id="1.10.579.10">
    <property type="entry name" value="DNA Cyclobutane Dipyrimidine Photolyase, subunit A, domain 3"/>
    <property type="match status" value="1"/>
</dbReference>
<keyword evidence="4 6" id="KW-0274">FAD</keyword>
<dbReference type="InterPro" id="IPR006050">
    <property type="entry name" value="DNA_photolyase_N"/>
</dbReference>
<organism evidence="10 11">
    <name type="scientific">Marinomonas mediterranea (strain ATCC 700492 / JCM 21426 / NBRC 103028 / MMB-1)</name>
    <dbReference type="NCBI Taxonomy" id="717774"/>
    <lineage>
        <taxon>Bacteria</taxon>
        <taxon>Pseudomonadati</taxon>
        <taxon>Pseudomonadota</taxon>
        <taxon>Gammaproteobacteria</taxon>
        <taxon>Oceanospirillales</taxon>
        <taxon>Oceanospirillaceae</taxon>
        <taxon>Marinomonas</taxon>
    </lineage>
</organism>
<evidence type="ECO:0000313" key="11">
    <source>
        <dbReference type="Proteomes" id="UP000001062"/>
    </source>
</evidence>
<comment type="cofactor">
    <cofactor evidence="6 7">
        <name>FAD</name>
        <dbReference type="ChEBI" id="CHEBI:57692"/>
    </cofactor>
    <text evidence="6 7">Binds 1 FAD per subunit.</text>
</comment>